<comment type="caution">
    <text evidence="3">The sequence shown here is derived from an EMBL/GenBank/DDBJ whole genome shotgun (WGS) entry which is preliminary data.</text>
</comment>
<accession>A0A4C1XQB7</accession>
<proteinExistence type="predicted"/>
<dbReference type="Proteomes" id="UP000299102">
    <property type="component" value="Unassembled WGS sequence"/>
</dbReference>
<organism evidence="3 4">
    <name type="scientific">Eumeta variegata</name>
    <name type="common">Bagworm moth</name>
    <name type="synonym">Eumeta japonica</name>
    <dbReference type="NCBI Taxonomy" id="151549"/>
    <lineage>
        <taxon>Eukaryota</taxon>
        <taxon>Metazoa</taxon>
        <taxon>Ecdysozoa</taxon>
        <taxon>Arthropoda</taxon>
        <taxon>Hexapoda</taxon>
        <taxon>Insecta</taxon>
        <taxon>Pterygota</taxon>
        <taxon>Neoptera</taxon>
        <taxon>Endopterygota</taxon>
        <taxon>Lepidoptera</taxon>
        <taxon>Glossata</taxon>
        <taxon>Ditrysia</taxon>
        <taxon>Tineoidea</taxon>
        <taxon>Psychidae</taxon>
        <taxon>Oiketicinae</taxon>
        <taxon>Eumeta</taxon>
    </lineage>
</organism>
<evidence type="ECO:0000313" key="3">
    <source>
        <dbReference type="EMBL" id="GBP64437.1"/>
    </source>
</evidence>
<evidence type="ECO:0000256" key="1">
    <source>
        <dbReference type="SAM" id="MobiDB-lite"/>
    </source>
</evidence>
<feature type="compositionally biased region" description="Acidic residues" evidence="1">
    <location>
        <begin position="62"/>
        <end position="82"/>
    </location>
</feature>
<dbReference type="STRING" id="151549.A0A4C1XQB7"/>
<dbReference type="Pfam" id="PF09309">
    <property type="entry name" value="FCP1_C"/>
    <property type="match status" value="1"/>
</dbReference>
<evidence type="ECO:0000313" key="4">
    <source>
        <dbReference type="Proteomes" id="UP000299102"/>
    </source>
</evidence>
<gene>
    <name evidence="3" type="ORF">EVAR_19889_1</name>
</gene>
<keyword evidence="4" id="KW-1185">Reference proteome</keyword>
<dbReference type="OrthoDB" id="10249888at2759"/>
<dbReference type="InterPro" id="IPR015388">
    <property type="entry name" value="FCP1_C"/>
</dbReference>
<dbReference type="EMBL" id="BGZK01000897">
    <property type="protein sequence ID" value="GBP64437.1"/>
    <property type="molecule type" value="Genomic_DNA"/>
</dbReference>
<reference evidence="3 4" key="1">
    <citation type="journal article" date="2019" name="Commun. Biol.">
        <title>The bagworm genome reveals a unique fibroin gene that provides high tensile strength.</title>
        <authorList>
            <person name="Kono N."/>
            <person name="Nakamura H."/>
            <person name="Ohtoshi R."/>
            <person name="Tomita M."/>
            <person name="Numata K."/>
            <person name="Arakawa K."/>
        </authorList>
    </citation>
    <scope>NUCLEOTIDE SEQUENCE [LARGE SCALE GENOMIC DNA]</scope>
</reference>
<protein>
    <recommendedName>
        <fullName evidence="2">FCP1-like phosphatase C-terminal domain-containing protein</fullName>
    </recommendedName>
</protein>
<dbReference type="AlphaFoldDB" id="A0A4C1XQB7"/>
<feature type="compositionally biased region" description="Acidic residues" evidence="1">
    <location>
        <begin position="150"/>
        <end position="159"/>
    </location>
</feature>
<sequence>MTRLGRYFIPRAPHTSTARRPPAHCSSPPPAPPAPAAALRKRTPSGRFMDTINPLLSFSSDDIADMDREVEDIFNESDESSSDESKPGGDDLDDEENPPEDRLITVENDDSKDRLSEKQDGESNDSLDVLTGDSEPTPHKRPRRSSGSSEEGEPPDDDNSWNLMGAALEREFLAQD</sequence>
<feature type="domain" description="FCP1-like phosphatase C-terminal" evidence="2">
    <location>
        <begin position="35"/>
        <end position="171"/>
    </location>
</feature>
<evidence type="ECO:0000259" key="2">
    <source>
        <dbReference type="Pfam" id="PF09309"/>
    </source>
</evidence>
<feature type="region of interest" description="Disordered" evidence="1">
    <location>
        <begin position="1"/>
        <end position="162"/>
    </location>
</feature>
<feature type="compositionally biased region" description="Basic and acidic residues" evidence="1">
    <location>
        <begin position="99"/>
        <end position="121"/>
    </location>
</feature>
<name>A0A4C1XQB7_EUMVA</name>